<keyword evidence="7" id="KW-0325">Glycoprotein</keyword>
<dbReference type="Proteomes" id="UP000192247">
    <property type="component" value="Unassembled WGS sequence"/>
</dbReference>
<dbReference type="PANTHER" id="PTHR42643">
    <property type="entry name" value="IONOTROPIC RECEPTOR 20A-RELATED"/>
    <property type="match status" value="1"/>
</dbReference>
<comment type="subcellular location">
    <subcellularLocation>
        <location evidence="1">Cell membrane</location>
        <topology evidence="1">Multi-pass membrane protein</topology>
    </subcellularLocation>
</comment>
<dbReference type="GO" id="GO:0005886">
    <property type="term" value="C:plasma membrane"/>
    <property type="evidence" value="ECO:0007669"/>
    <property type="project" value="UniProtKB-SubCell"/>
</dbReference>
<feature type="transmembrane region" description="Helical" evidence="8">
    <location>
        <begin position="23"/>
        <end position="41"/>
    </location>
</feature>
<evidence type="ECO:0000256" key="2">
    <source>
        <dbReference type="ARBA" id="ARBA00022475"/>
    </source>
</evidence>
<accession>A0A1V9XWJ7</accession>
<evidence type="ECO:0008006" key="11">
    <source>
        <dbReference type="Google" id="ProtNLM"/>
    </source>
</evidence>
<keyword evidence="10" id="KW-1185">Reference proteome</keyword>
<keyword evidence="6" id="KW-0675">Receptor</keyword>
<proteinExistence type="predicted"/>
<evidence type="ECO:0000256" key="4">
    <source>
        <dbReference type="ARBA" id="ARBA00022989"/>
    </source>
</evidence>
<reference evidence="9 10" key="1">
    <citation type="journal article" date="2017" name="Gigascience">
        <title>Draft genome of the honey bee ectoparasitic mite, Tropilaelaps mercedesae, is shaped by the parasitic life history.</title>
        <authorList>
            <person name="Dong X."/>
            <person name="Armstrong S.D."/>
            <person name="Xia D."/>
            <person name="Makepeace B.L."/>
            <person name="Darby A.C."/>
            <person name="Kadowaki T."/>
        </authorList>
    </citation>
    <scope>NUCLEOTIDE SEQUENCE [LARGE SCALE GENOMIC DNA]</scope>
    <source>
        <strain evidence="9">Wuxi-XJTLU</strain>
    </source>
</reference>
<dbReference type="SUPFAM" id="SSF53850">
    <property type="entry name" value="Periplasmic binding protein-like II"/>
    <property type="match status" value="1"/>
</dbReference>
<dbReference type="InParanoid" id="A0A1V9XWJ7"/>
<protein>
    <recommendedName>
        <fullName evidence="11">Glutamate receptor</fullName>
    </recommendedName>
</protein>
<feature type="non-terminal residue" evidence="9">
    <location>
        <position position="216"/>
    </location>
</feature>
<dbReference type="Gene3D" id="3.40.190.10">
    <property type="entry name" value="Periplasmic binding protein-like II"/>
    <property type="match status" value="1"/>
</dbReference>
<keyword evidence="2" id="KW-1003">Cell membrane</keyword>
<evidence type="ECO:0000256" key="7">
    <source>
        <dbReference type="ARBA" id="ARBA00023180"/>
    </source>
</evidence>
<evidence type="ECO:0000313" key="9">
    <source>
        <dbReference type="EMBL" id="OQR77849.1"/>
    </source>
</evidence>
<evidence type="ECO:0000256" key="5">
    <source>
        <dbReference type="ARBA" id="ARBA00023136"/>
    </source>
</evidence>
<name>A0A1V9XWJ7_9ACAR</name>
<evidence type="ECO:0000256" key="6">
    <source>
        <dbReference type="ARBA" id="ARBA00023170"/>
    </source>
</evidence>
<evidence type="ECO:0000256" key="8">
    <source>
        <dbReference type="SAM" id="Phobius"/>
    </source>
</evidence>
<gene>
    <name evidence="9" type="ORF">BIW11_06802</name>
</gene>
<keyword evidence="5 8" id="KW-0472">Membrane</keyword>
<comment type="caution">
    <text evidence="9">The sequence shown here is derived from an EMBL/GenBank/DDBJ whole genome shotgun (WGS) entry which is preliminary data.</text>
</comment>
<dbReference type="EMBL" id="MNPL01002975">
    <property type="protein sequence ID" value="OQR77849.1"/>
    <property type="molecule type" value="Genomic_DNA"/>
</dbReference>
<keyword evidence="4 8" id="KW-1133">Transmembrane helix</keyword>
<organism evidence="9 10">
    <name type="scientific">Tropilaelaps mercedesae</name>
    <dbReference type="NCBI Taxonomy" id="418985"/>
    <lineage>
        <taxon>Eukaryota</taxon>
        <taxon>Metazoa</taxon>
        <taxon>Ecdysozoa</taxon>
        <taxon>Arthropoda</taxon>
        <taxon>Chelicerata</taxon>
        <taxon>Arachnida</taxon>
        <taxon>Acari</taxon>
        <taxon>Parasitiformes</taxon>
        <taxon>Mesostigmata</taxon>
        <taxon>Gamasina</taxon>
        <taxon>Dermanyssoidea</taxon>
        <taxon>Laelapidae</taxon>
        <taxon>Tropilaelaps</taxon>
    </lineage>
</organism>
<keyword evidence="3 8" id="KW-0812">Transmembrane</keyword>
<evidence type="ECO:0000313" key="10">
    <source>
        <dbReference type="Proteomes" id="UP000192247"/>
    </source>
</evidence>
<dbReference type="PANTHER" id="PTHR42643:SF38">
    <property type="entry name" value="IONOTROPIC RECEPTOR 100A"/>
    <property type="match status" value="1"/>
</dbReference>
<dbReference type="OrthoDB" id="6485133at2759"/>
<dbReference type="AlphaFoldDB" id="A0A1V9XWJ7"/>
<evidence type="ECO:0000256" key="1">
    <source>
        <dbReference type="ARBA" id="ARBA00004651"/>
    </source>
</evidence>
<evidence type="ECO:0000256" key="3">
    <source>
        <dbReference type="ARBA" id="ARBA00022692"/>
    </source>
</evidence>
<sequence>MSVVKTILFEGISDRDLPNGNSGRILVGLWLISIYITMSIFQGTMKASLLISSGSSKINSLRDVADQKHVTPIIWKGTAYHKLFQTADMDVYREVYSRAIENDGILPGGQLYNHENFMKILRGRAVIINEQSSMMYNIGRSCNALRGYPGEFYFVKEPVYAHGLSMALRKTLHPALKRIINKTIRELQETGNIRKWLNVAMADYFTCPIAGGTSVK</sequence>
<dbReference type="InterPro" id="IPR052192">
    <property type="entry name" value="Insect_Ionotropic_Sensory_Rcpt"/>
</dbReference>